<organism evidence="2 3">
    <name type="scientific">Cercophora newfieldiana</name>
    <dbReference type="NCBI Taxonomy" id="92897"/>
    <lineage>
        <taxon>Eukaryota</taxon>
        <taxon>Fungi</taxon>
        <taxon>Dikarya</taxon>
        <taxon>Ascomycota</taxon>
        <taxon>Pezizomycotina</taxon>
        <taxon>Sordariomycetes</taxon>
        <taxon>Sordariomycetidae</taxon>
        <taxon>Sordariales</taxon>
        <taxon>Lasiosphaeriaceae</taxon>
        <taxon>Cercophora</taxon>
    </lineage>
</organism>
<name>A0AA40D2F7_9PEZI</name>
<sequence length="362" mass="39489">MEILFGVAQISCLAFWKANRTSGPNEAAIDQYRAPIASKPPTIGDLPFEQSTLDNDFFWQALGVSGSHNSEQNSGILAAVVNPIGNDEPIITESDDEMEDNTEVIHITGSVRYGKCRSPFRAASRGSLFGSRSRDDERISDSLRRRYASLHVVGNSQGRNNRLDSTATAPSSAVTENKLTAVTIAADTAEQPETQIVHVSSVTPPSFIRLDQIPSEDGYPTIDSVLDGLPPPSGDTIMHKAADEHDDLANAFSYCPVLDQYLPADHADDIITHIYCPVLNKYLPVDNDTNSDHSSVRTLESEPESKPARSSWKPPVTHHSQALVIVNDSSDDEFEPEYIPGSYRNGYDSADDDSLFTGILPV</sequence>
<dbReference type="Proteomes" id="UP001174936">
    <property type="component" value="Unassembled WGS sequence"/>
</dbReference>
<evidence type="ECO:0000313" key="3">
    <source>
        <dbReference type="Proteomes" id="UP001174936"/>
    </source>
</evidence>
<dbReference type="EMBL" id="JAULSV010000001">
    <property type="protein sequence ID" value="KAK0657784.1"/>
    <property type="molecule type" value="Genomic_DNA"/>
</dbReference>
<accession>A0AA40D2F7</accession>
<dbReference type="AlphaFoldDB" id="A0AA40D2F7"/>
<gene>
    <name evidence="2" type="ORF">B0T16DRAFT_68833</name>
</gene>
<feature type="compositionally biased region" description="Basic and acidic residues" evidence="1">
    <location>
        <begin position="290"/>
        <end position="307"/>
    </location>
</feature>
<reference evidence="2" key="1">
    <citation type="submission" date="2023-06" db="EMBL/GenBank/DDBJ databases">
        <title>Genome-scale phylogeny and comparative genomics of the fungal order Sordariales.</title>
        <authorList>
            <consortium name="Lawrence Berkeley National Laboratory"/>
            <person name="Hensen N."/>
            <person name="Bonometti L."/>
            <person name="Westerberg I."/>
            <person name="Brannstrom I.O."/>
            <person name="Guillou S."/>
            <person name="Cros-Aarteil S."/>
            <person name="Calhoun S."/>
            <person name="Haridas S."/>
            <person name="Kuo A."/>
            <person name="Mondo S."/>
            <person name="Pangilinan J."/>
            <person name="Riley R."/>
            <person name="Labutti K."/>
            <person name="Andreopoulos B."/>
            <person name="Lipzen A."/>
            <person name="Chen C."/>
            <person name="Yanf M."/>
            <person name="Daum C."/>
            <person name="Ng V."/>
            <person name="Clum A."/>
            <person name="Steindorff A."/>
            <person name="Ohm R."/>
            <person name="Martin F."/>
            <person name="Silar P."/>
            <person name="Natvig D."/>
            <person name="Lalanne C."/>
            <person name="Gautier V."/>
            <person name="Ament-Velasquez S.L."/>
            <person name="Kruys A."/>
            <person name="Hutchinson M.I."/>
            <person name="Powell A.J."/>
            <person name="Barry K."/>
            <person name="Miller A.N."/>
            <person name="Grigoriev I.V."/>
            <person name="Debuchy R."/>
            <person name="Gladieux P."/>
            <person name="Thoren M.H."/>
            <person name="Johannesson H."/>
        </authorList>
    </citation>
    <scope>NUCLEOTIDE SEQUENCE</scope>
    <source>
        <strain evidence="2">SMH2532-1</strain>
    </source>
</reference>
<proteinExistence type="predicted"/>
<feature type="region of interest" description="Disordered" evidence="1">
    <location>
        <begin position="290"/>
        <end position="316"/>
    </location>
</feature>
<evidence type="ECO:0000256" key="1">
    <source>
        <dbReference type="SAM" id="MobiDB-lite"/>
    </source>
</evidence>
<protein>
    <submittedName>
        <fullName evidence="2">Uncharacterized protein</fullName>
    </submittedName>
</protein>
<comment type="caution">
    <text evidence="2">The sequence shown here is derived from an EMBL/GenBank/DDBJ whole genome shotgun (WGS) entry which is preliminary data.</text>
</comment>
<evidence type="ECO:0000313" key="2">
    <source>
        <dbReference type="EMBL" id="KAK0657784.1"/>
    </source>
</evidence>
<keyword evidence="3" id="KW-1185">Reference proteome</keyword>